<dbReference type="EMBL" id="QXFT01004245">
    <property type="protein sequence ID" value="KAE9279215.1"/>
    <property type="molecule type" value="Genomic_DNA"/>
</dbReference>
<organism evidence="1 2">
    <name type="scientific">Phytophthora rubi</name>
    <dbReference type="NCBI Taxonomy" id="129364"/>
    <lineage>
        <taxon>Eukaryota</taxon>
        <taxon>Sar</taxon>
        <taxon>Stramenopiles</taxon>
        <taxon>Oomycota</taxon>
        <taxon>Peronosporomycetes</taxon>
        <taxon>Peronosporales</taxon>
        <taxon>Peronosporaceae</taxon>
        <taxon>Phytophthora</taxon>
    </lineage>
</organism>
<protein>
    <submittedName>
        <fullName evidence="1">Uncharacterized protein</fullName>
    </submittedName>
</protein>
<evidence type="ECO:0000313" key="1">
    <source>
        <dbReference type="EMBL" id="KAE9279215.1"/>
    </source>
</evidence>
<accession>A0A6A4BT01</accession>
<sequence>MSRSKSEDATRKQRATLSLGLTWLMAKYEPE</sequence>
<dbReference type="Proteomes" id="UP000434957">
    <property type="component" value="Unassembled WGS sequence"/>
</dbReference>
<name>A0A6A4BT01_9STRA</name>
<dbReference type="AlphaFoldDB" id="A0A6A4BT01"/>
<comment type="caution">
    <text evidence="1">The sequence shown here is derived from an EMBL/GenBank/DDBJ whole genome shotgun (WGS) entry which is preliminary data.</text>
</comment>
<proteinExistence type="predicted"/>
<evidence type="ECO:0000313" key="2">
    <source>
        <dbReference type="Proteomes" id="UP000434957"/>
    </source>
</evidence>
<reference evidence="1 2" key="1">
    <citation type="submission" date="2018-08" db="EMBL/GenBank/DDBJ databases">
        <title>Genomic investigation of the strawberry pathogen Phytophthora fragariae indicates pathogenicity is determined by transcriptional variation in three key races.</title>
        <authorList>
            <person name="Adams T.M."/>
            <person name="Armitage A.D."/>
            <person name="Sobczyk M.K."/>
            <person name="Bates H.J."/>
            <person name="Dunwell J.M."/>
            <person name="Nellist C.F."/>
            <person name="Harrison R.J."/>
        </authorList>
    </citation>
    <scope>NUCLEOTIDE SEQUENCE [LARGE SCALE GENOMIC DNA]</scope>
    <source>
        <strain evidence="1 2">SCRP333</strain>
    </source>
</reference>
<gene>
    <name evidence="1" type="ORF">PR003_g28294</name>
</gene>
<keyword evidence="2" id="KW-1185">Reference proteome</keyword>